<dbReference type="AlphaFoldDB" id="A0A811QG27"/>
<keyword evidence="4" id="KW-1185">Reference proteome</keyword>
<feature type="compositionally biased region" description="Acidic residues" evidence="1">
    <location>
        <begin position="100"/>
        <end position="119"/>
    </location>
</feature>
<feature type="region of interest" description="Disordered" evidence="1">
    <location>
        <begin position="1"/>
        <end position="32"/>
    </location>
</feature>
<dbReference type="Gene3D" id="1.20.1280.50">
    <property type="match status" value="1"/>
</dbReference>
<sequence length="303" mass="33110">MEHEGGDTMELDGGATGRARASGGGGGGGSSAGDLDRLSALPDSLLHAIMSFLKARQAVQTCVLATRWRHLWRSLPCLDIDQDEFRAAPKPSNNNHPAPDVEDSDIEFDEADDSDGNEDDGIKDNEWDNFEDFADCLMHHCNIAQLDSLRLHVSKSRAPSFANKQAGGWLRRAMKYCTPGPPRQCEGLGSTNSWRLRRLYLCNVALDCRFTMHVSSVCLSLEDLELEDCMCAIHAITSNSLKSLVLKNCRWNFLSKIASPTLKSLAIAGGTNSSDCVLVIRAPAIAHLCLNVPLRFAKRVAVN</sequence>
<dbReference type="EMBL" id="CAJGYO010000010">
    <property type="protein sequence ID" value="CAD6256410.1"/>
    <property type="molecule type" value="Genomic_DNA"/>
</dbReference>
<evidence type="ECO:0000259" key="2">
    <source>
        <dbReference type="Pfam" id="PF00646"/>
    </source>
</evidence>
<dbReference type="InterPro" id="IPR053197">
    <property type="entry name" value="F-box_SCFL_complex_component"/>
</dbReference>
<dbReference type="PANTHER" id="PTHR34223">
    <property type="entry name" value="OS11G0201299 PROTEIN"/>
    <property type="match status" value="1"/>
</dbReference>
<dbReference type="Proteomes" id="UP000604825">
    <property type="component" value="Unassembled WGS sequence"/>
</dbReference>
<dbReference type="Pfam" id="PF00646">
    <property type="entry name" value="F-box"/>
    <property type="match status" value="1"/>
</dbReference>
<evidence type="ECO:0000313" key="4">
    <source>
        <dbReference type="Proteomes" id="UP000604825"/>
    </source>
</evidence>
<dbReference type="InterPro" id="IPR001810">
    <property type="entry name" value="F-box_dom"/>
</dbReference>
<comment type="caution">
    <text evidence="3">The sequence shown here is derived from an EMBL/GenBank/DDBJ whole genome shotgun (WGS) entry which is preliminary data.</text>
</comment>
<proteinExistence type="predicted"/>
<feature type="domain" description="F-box" evidence="2">
    <location>
        <begin position="38"/>
        <end position="77"/>
    </location>
</feature>
<feature type="region of interest" description="Disordered" evidence="1">
    <location>
        <begin position="87"/>
        <end position="122"/>
    </location>
</feature>
<dbReference type="CDD" id="cd22160">
    <property type="entry name" value="F-box_AtFBL13-like"/>
    <property type="match status" value="1"/>
</dbReference>
<dbReference type="PANTHER" id="PTHR34223:SF82">
    <property type="entry name" value="F-BOX DOMAIN-CONTAINING PROTEIN"/>
    <property type="match status" value="1"/>
</dbReference>
<gene>
    <name evidence="3" type="ORF">NCGR_LOCUS39917</name>
</gene>
<dbReference type="InterPro" id="IPR053781">
    <property type="entry name" value="F-box_AtFBL13-like"/>
</dbReference>
<dbReference type="InterPro" id="IPR036047">
    <property type="entry name" value="F-box-like_dom_sf"/>
</dbReference>
<evidence type="ECO:0000313" key="3">
    <source>
        <dbReference type="EMBL" id="CAD6256410.1"/>
    </source>
</evidence>
<accession>A0A811QG27</accession>
<protein>
    <recommendedName>
        <fullName evidence="2">F-box domain-containing protein</fullName>
    </recommendedName>
</protein>
<feature type="compositionally biased region" description="Gly residues" evidence="1">
    <location>
        <begin position="22"/>
        <end position="31"/>
    </location>
</feature>
<dbReference type="SUPFAM" id="SSF81383">
    <property type="entry name" value="F-box domain"/>
    <property type="match status" value="1"/>
</dbReference>
<dbReference type="OrthoDB" id="656793at2759"/>
<dbReference type="SUPFAM" id="SSF52047">
    <property type="entry name" value="RNI-like"/>
    <property type="match status" value="1"/>
</dbReference>
<reference evidence="3" key="1">
    <citation type="submission" date="2020-10" db="EMBL/GenBank/DDBJ databases">
        <authorList>
            <person name="Han B."/>
            <person name="Lu T."/>
            <person name="Zhao Q."/>
            <person name="Huang X."/>
            <person name="Zhao Y."/>
        </authorList>
    </citation>
    <scope>NUCLEOTIDE SEQUENCE</scope>
</reference>
<organism evidence="3 4">
    <name type="scientific">Miscanthus lutarioriparius</name>
    <dbReference type="NCBI Taxonomy" id="422564"/>
    <lineage>
        <taxon>Eukaryota</taxon>
        <taxon>Viridiplantae</taxon>
        <taxon>Streptophyta</taxon>
        <taxon>Embryophyta</taxon>
        <taxon>Tracheophyta</taxon>
        <taxon>Spermatophyta</taxon>
        <taxon>Magnoliopsida</taxon>
        <taxon>Liliopsida</taxon>
        <taxon>Poales</taxon>
        <taxon>Poaceae</taxon>
        <taxon>PACMAD clade</taxon>
        <taxon>Panicoideae</taxon>
        <taxon>Andropogonodae</taxon>
        <taxon>Andropogoneae</taxon>
        <taxon>Saccharinae</taxon>
        <taxon>Miscanthus</taxon>
    </lineage>
</organism>
<name>A0A811QG27_9POAL</name>
<evidence type="ECO:0000256" key="1">
    <source>
        <dbReference type="SAM" id="MobiDB-lite"/>
    </source>
</evidence>